<feature type="domain" description="Major facilitator superfamily associated" evidence="7">
    <location>
        <begin position="47"/>
        <end position="528"/>
    </location>
</feature>
<feature type="transmembrane region" description="Helical" evidence="6">
    <location>
        <begin position="432"/>
        <end position="453"/>
    </location>
</feature>
<feature type="transmembrane region" description="Helical" evidence="6">
    <location>
        <begin position="253"/>
        <end position="276"/>
    </location>
</feature>
<feature type="transmembrane region" description="Helical" evidence="6">
    <location>
        <begin position="76"/>
        <end position="97"/>
    </location>
</feature>
<feature type="transmembrane region" description="Helical" evidence="6">
    <location>
        <begin position="109"/>
        <end position="128"/>
    </location>
</feature>
<sequence>MAEETNTNGFHCPEKFDGEVKNEKRRTLDIRFFKGCKLSINKTFLPVKAALFCWFAAANTENVYLSVFLKLKGFSLVHLSLFSAISVVFQFAGAIFTGILTDKFGRPKIILFGYLTIFSLICLVFIFTPNVKECNTKQMNFQCVYGTNTPLSTTESCNVFKNNSATVECKILKSANLSFNDHDTDCIPYNNSIDIFNIEKHDAKNNTDLCHYKAYYKNGSTKSIPFCDTELCKPIQMDCMFDSSFECNENRRLWIVLYGIMVALINMSYTNSFRVFDIIAVDLTHEHNNDFGRQRVWAILGSVSGPPIAGFLLHRINITENEKSYTVAFITIIVFTLLSAFSLWQVKTKLYKPSAKMWRKALVLGRKLETWLFVLLLMAMGSCLGFRSIYGSWYLQGIGATDLLLGVSRGMSDLYGLPFLYSSKWWINKIGYRAIFIPALLGNAIYCFSFSFLEVPWPAVIIESTLIVSYHLYWVAVMQYVIRITPEGLQATVRALAGSLQFNLSKVITTTVGGYLMSEYGGRVAFRVLGSFALIYAIVYGSYLRIDHLRKKKSTIQFESNHCKAIS</sequence>
<accession>A0A8X6IH71</accession>
<keyword evidence="3 6" id="KW-0812">Transmembrane</keyword>
<dbReference type="Proteomes" id="UP000887116">
    <property type="component" value="Unassembled WGS sequence"/>
</dbReference>
<protein>
    <recommendedName>
        <fullName evidence="7">Major facilitator superfamily associated domain-containing protein</fullName>
    </recommendedName>
</protein>
<evidence type="ECO:0000256" key="6">
    <source>
        <dbReference type="SAM" id="Phobius"/>
    </source>
</evidence>
<evidence type="ECO:0000313" key="9">
    <source>
        <dbReference type="Proteomes" id="UP000887116"/>
    </source>
</evidence>
<feature type="transmembrane region" description="Helical" evidence="6">
    <location>
        <begin position="393"/>
        <end position="411"/>
    </location>
</feature>
<dbReference type="PANTHER" id="PTHR16172:SF41">
    <property type="entry name" value="MAJOR FACILITATOR SUPERFAMILY DOMAIN-CONTAINING PROTEIN 6-LIKE"/>
    <property type="match status" value="1"/>
</dbReference>
<comment type="caution">
    <text evidence="8">The sequence shown here is derived from an EMBL/GenBank/DDBJ whole genome shotgun (WGS) entry which is preliminary data.</text>
</comment>
<feature type="transmembrane region" description="Helical" evidence="6">
    <location>
        <begin position="459"/>
        <end position="481"/>
    </location>
</feature>
<dbReference type="EMBL" id="BMAO01014355">
    <property type="protein sequence ID" value="GFQ94397.1"/>
    <property type="molecule type" value="Genomic_DNA"/>
</dbReference>
<dbReference type="PANTHER" id="PTHR16172">
    <property type="entry name" value="MAJOR FACILITATOR SUPERFAMILY DOMAIN-CONTAINING PROTEIN 6-LIKE"/>
    <property type="match status" value="1"/>
</dbReference>
<dbReference type="Pfam" id="PF12832">
    <property type="entry name" value="MFS_1_like"/>
    <property type="match status" value="1"/>
</dbReference>
<feature type="transmembrane region" description="Helical" evidence="6">
    <location>
        <begin position="296"/>
        <end position="313"/>
    </location>
</feature>
<name>A0A8X6IH71_TRICU</name>
<dbReference type="GO" id="GO:0016020">
    <property type="term" value="C:membrane"/>
    <property type="evidence" value="ECO:0007669"/>
    <property type="project" value="UniProtKB-SubCell"/>
</dbReference>
<evidence type="ECO:0000313" key="8">
    <source>
        <dbReference type="EMBL" id="GFQ94397.1"/>
    </source>
</evidence>
<dbReference type="SUPFAM" id="SSF103473">
    <property type="entry name" value="MFS general substrate transporter"/>
    <property type="match status" value="2"/>
</dbReference>
<dbReference type="OrthoDB" id="515887at2759"/>
<keyword evidence="4 6" id="KW-1133">Transmembrane helix</keyword>
<feature type="transmembrane region" description="Helical" evidence="6">
    <location>
        <begin position="325"/>
        <end position="347"/>
    </location>
</feature>
<evidence type="ECO:0000256" key="1">
    <source>
        <dbReference type="ARBA" id="ARBA00004141"/>
    </source>
</evidence>
<evidence type="ECO:0000256" key="4">
    <source>
        <dbReference type="ARBA" id="ARBA00022989"/>
    </source>
</evidence>
<dbReference type="AlphaFoldDB" id="A0A8X6IH71"/>
<dbReference type="InterPro" id="IPR024989">
    <property type="entry name" value="MFS_assoc_dom"/>
</dbReference>
<dbReference type="InterPro" id="IPR051717">
    <property type="entry name" value="MFS_MFSD6"/>
</dbReference>
<comment type="similarity">
    <text evidence="2">Belongs to the major facilitator superfamily. MFSD6 family.</text>
</comment>
<organism evidence="8 9">
    <name type="scientific">Trichonephila clavata</name>
    <name type="common">Joro spider</name>
    <name type="synonym">Nephila clavata</name>
    <dbReference type="NCBI Taxonomy" id="2740835"/>
    <lineage>
        <taxon>Eukaryota</taxon>
        <taxon>Metazoa</taxon>
        <taxon>Ecdysozoa</taxon>
        <taxon>Arthropoda</taxon>
        <taxon>Chelicerata</taxon>
        <taxon>Arachnida</taxon>
        <taxon>Araneae</taxon>
        <taxon>Araneomorphae</taxon>
        <taxon>Entelegynae</taxon>
        <taxon>Araneoidea</taxon>
        <taxon>Nephilidae</taxon>
        <taxon>Trichonephila</taxon>
    </lineage>
</organism>
<feature type="transmembrane region" description="Helical" evidence="6">
    <location>
        <begin position="368"/>
        <end position="387"/>
    </location>
</feature>
<dbReference type="Gene3D" id="1.20.1250.20">
    <property type="entry name" value="MFS general substrate transporter like domains"/>
    <property type="match status" value="3"/>
</dbReference>
<evidence type="ECO:0000256" key="5">
    <source>
        <dbReference type="ARBA" id="ARBA00023136"/>
    </source>
</evidence>
<gene>
    <name evidence="8" type="ORF">TNCT_194121</name>
</gene>
<keyword evidence="5 6" id="KW-0472">Membrane</keyword>
<comment type="subcellular location">
    <subcellularLocation>
        <location evidence="1">Membrane</location>
        <topology evidence="1">Multi-pass membrane protein</topology>
    </subcellularLocation>
</comment>
<keyword evidence="9" id="KW-1185">Reference proteome</keyword>
<feature type="transmembrane region" description="Helical" evidence="6">
    <location>
        <begin position="524"/>
        <end position="544"/>
    </location>
</feature>
<evidence type="ECO:0000256" key="3">
    <source>
        <dbReference type="ARBA" id="ARBA00022692"/>
    </source>
</evidence>
<evidence type="ECO:0000259" key="7">
    <source>
        <dbReference type="Pfam" id="PF12832"/>
    </source>
</evidence>
<reference evidence="8" key="1">
    <citation type="submission" date="2020-07" db="EMBL/GenBank/DDBJ databases">
        <title>Multicomponent nature underlies the extraordinary mechanical properties of spider dragline silk.</title>
        <authorList>
            <person name="Kono N."/>
            <person name="Nakamura H."/>
            <person name="Mori M."/>
            <person name="Yoshida Y."/>
            <person name="Ohtoshi R."/>
            <person name="Malay A.D."/>
            <person name="Moran D.A.P."/>
            <person name="Tomita M."/>
            <person name="Numata K."/>
            <person name="Arakawa K."/>
        </authorList>
    </citation>
    <scope>NUCLEOTIDE SEQUENCE</scope>
</reference>
<evidence type="ECO:0000256" key="2">
    <source>
        <dbReference type="ARBA" id="ARBA00005241"/>
    </source>
</evidence>
<dbReference type="InterPro" id="IPR036259">
    <property type="entry name" value="MFS_trans_sf"/>
</dbReference>
<proteinExistence type="inferred from homology"/>